<evidence type="ECO:0000256" key="1">
    <source>
        <dbReference type="SAM" id="SignalP"/>
    </source>
</evidence>
<sequence length="126" mass="14032">MRTTIAALLLLFTLAECQILGGRSSLTQKDLDSDTFKEALAAGLEKLEAKSRGFVSYSLQKVLNGTSQVGQGVLYKWTMTVRRTKLPECEMWCDGPCERIVMYSASAWIQPWLSGPERIVVMLKAV</sequence>
<dbReference type="CDD" id="cd00042">
    <property type="entry name" value="CY"/>
    <property type="match status" value="1"/>
</dbReference>
<dbReference type="GO" id="GO:0004869">
    <property type="term" value="F:cysteine-type endopeptidase inhibitor activity"/>
    <property type="evidence" value="ECO:0007669"/>
    <property type="project" value="InterPro"/>
</dbReference>
<reference evidence="2 3" key="1">
    <citation type="submission" date="2018-11" db="EMBL/GenBank/DDBJ databases">
        <authorList>
            <consortium name="Pathogen Informatics"/>
        </authorList>
    </citation>
    <scope>NUCLEOTIDE SEQUENCE [LARGE SCALE GENOMIC DNA]</scope>
</reference>
<dbReference type="AlphaFoldDB" id="A0A3P7LTB4"/>
<feature type="signal peptide" evidence="1">
    <location>
        <begin position="1"/>
        <end position="17"/>
    </location>
</feature>
<name>A0A3P7LTB4_DIBLA</name>
<feature type="chain" id="PRO_5018050940" evidence="1">
    <location>
        <begin position="18"/>
        <end position="126"/>
    </location>
</feature>
<keyword evidence="3" id="KW-1185">Reference proteome</keyword>
<evidence type="ECO:0000313" key="3">
    <source>
        <dbReference type="Proteomes" id="UP000281553"/>
    </source>
</evidence>
<evidence type="ECO:0000313" key="2">
    <source>
        <dbReference type="EMBL" id="VDN14203.1"/>
    </source>
</evidence>
<dbReference type="Gene3D" id="3.10.450.10">
    <property type="match status" value="1"/>
</dbReference>
<dbReference type="Proteomes" id="UP000281553">
    <property type="component" value="Unassembled WGS sequence"/>
</dbReference>
<proteinExistence type="predicted"/>
<dbReference type="SUPFAM" id="SSF54403">
    <property type="entry name" value="Cystatin/monellin"/>
    <property type="match status" value="1"/>
</dbReference>
<dbReference type="EMBL" id="UYRU01058572">
    <property type="protein sequence ID" value="VDN14203.1"/>
    <property type="molecule type" value="Genomic_DNA"/>
</dbReference>
<organism evidence="2 3">
    <name type="scientific">Dibothriocephalus latus</name>
    <name type="common">Fish tapeworm</name>
    <name type="synonym">Diphyllobothrium latum</name>
    <dbReference type="NCBI Taxonomy" id="60516"/>
    <lineage>
        <taxon>Eukaryota</taxon>
        <taxon>Metazoa</taxon>
        <taxon>Spiralia</taxon>
        <taxon>Lophotrochozoa</taxon>
        <taxon>Platyhelminthes</taxon>
        <taxon>Cestoda</taxon>
        <taxon>Eucestoda</taxon>
        <taxon>Diphyllobothriidea</taxon>
        <taxon>Diphyllobothriidae</taxon>
        <taxon>Dibothriocephalus</taxon>
    </lineage>
</organism>
<accession>A0A3P7LTB4</accession>
<dbReference type="InterPro" id="IPR046350">
    <property type="entry name" value="Cystatin_sf"/>
</dbReference>
<keyword evidence="1" id="KW-0732">Signal</keyword>
<dbReference type="InterPro" id="IPR000010">
    <property type="entry name" value="Cystatin_dom"/>
</dbReference>
<gene>
    <name evidence="2" type="ORF">DILT_LOCUS10034</name>
</gene>
<protein>
    <submittedName>
        <fullName evidence="2">Uncharacterized protein</fullName>
    </submittedName>
</protein>